<dbReference type="SMART" id="SM00507">
    <property type="entry name" value="HNHc"/>
    <property type="match status" value="1"/>
</dbReference>
<evidence type="ECO:0000313" key="4">
    <source>
        <dbReference type="Proteomes" id="UP001166402"/>
    </source>
</evidence>
<keyword evidence="1" id="KW-0175">Coiled coil</keyword>
<dbReference type="RefSeq" id="WP_209452848.1">
    <property type="nucleotide sequence ID" value="NZ_JAGGLT010000002.1"/>
</dbReference>
<organism evidence="3 4">
    <name type="scientific">Thermoanaerobacterium butyriciformans</name>
    <dbReference type="NCBI Taxonomy" id="1702242"/>
    <lineage>
        <taxon>Bacteria</taxon>
        <taxon>Bacillati</taxon>
        <taxon>Bacillota</taxon>
        <taxon>Clostridia</taxon>
        <taxon>Thermoanaerobacterales</taxon>
        <taxon>Thermoanaerobacteraceae</taxon>
        <taxon>Thermoanaerobacterium</taxon>
    </lineage>
</organism>
<gene>
    <name evidence="3" type="ORF">J2Z80_000380</name>
</gene>
<dbReference type="EMBL" id="JAGGLT010000002">
    <property type="protein sequence ID" value="MBP2070882.1"/>
    <property type="molecule type" value="Genomic_DNA"/>
</dbReference>
<proteinExistence type="predicted"/>
<dbReference type="Gene3D" id="1.10.30.50">
    <property type="match status" value="1"/>
</dbReference>
<dbReference type="InterPro" id="IPR002711">
    <property type="entry name" value="HNH"/>
</dbReference>
<keyword evidence="4" id="KW-1185">Reference proteome</keyword>
<dbReference type="InterPro" id="IPR003615">
    <property type="entry name" value="HNH_nuc"/>
</dbReference>
<dbReference type="Pfam" id="PF01844">
    <property type="entry name" value="HNH"/>
    <property type="match status" value="1"/>
</dbReference>
<sequence>MGDVISLQKSERIVDNSVIQEVRKDYCEYCGKPGKTHVHHVKTRGAGGDDIKENLINLCPECHAKVHAGNIDKYELVVIVSIREKKTPEEICRIIRLPIPDKFPEHKNTNEPSLEELIQAYISLNEQEIDCRWEKGRIADVLLQNNVKATWISSQTGDSPAQIRELAKVYRAFPDESLRIPTLSWFHHRIAANTNDPQKWIEYAASHELSTRELNKAIKEAEKQPLTEEEKLKEKAQKVIKAFEDVQKKNAELGRWIFEEIQKRCK</sequence>
<evidence type="ECO:0000256" key="1">
    <source>
        <dbReference type="SAM" id="Coils"/>
    </source>
</evidence>
<name>A0ABS4NCY1_9THEO</name>
<comment type="caution">
    <text evidence="3">The sequence shown here is derived from an EMBL/GenBank/DDBJ whole genome shotgun (WGS) entry which is preliminary data.</text>
</comment>
<feature type="domain" description="HNH nuclease" evidence="2">
    <location>
        <begin position="17"/>
        <end position="64"/>
    </location>
</feature>
<accession>A0ABS4NCY1</accession>
<protein>
    <recommendedName>
        <fullName evidence="2">HNH nuclease domain-containing protein</fullName>
    </recommendedName>
</protein>
<reference evidence="3" key="1">
    <citation type="submission" date="2021-03" db="EMBL/GenBank/DDBJ databases">
        <title>Genomic Encyclopedia of Type Strains, Phase IV (KMG-IV): sequencing the most valuable type-strain genomes for metagenomic binning, comparative biology and taxonomic classification.</title>
        <authorList>
            <person name="Goeker M."/>
        </authorList>
    </citation>
    <scope>NUCLEOTIDE SEQUENCE</scope>
    <source>
        <strain evidence="3">DSM 101588</strain>
    </source>
</reference>
<evidence type="ECO:0000313" key="3">
    <source>
        <dbReference type="EMBL" id="MBP2070882.1"/>
    </source>
</evidence>
<dbReference type="CDD" id="cd00085">
    <property type="entry name" value="HNHc"/>
    <property type="match status" value="1"/>
</dbReference>
<evidence type="ECO:0000259" key="2">
    <source>
        <dbReference type="SMART" id="SM00507"/>
    </source>
</evidence>
<dbReference type="Proteomes" id="UP001166402">
    <property type="component" value="Unassembled WGS sequence"/>
</dbReference>
<feature type="coiled-coil region" evidence="1">
    <location>
        <begin position="204"/>
        <end position="249"/>
    </location>
</feature>